<keyword evidence="2" id="KW-0129">CBS domain</keyword>
<dbReference type="Gene3D" id="3.10.580.10">
    <property type="entry name" value="CBS-domain"/>
    <property type="match status" value="1"/>
</dbReference>
<name>A0A8J3VIM6_9ACTN</name>
<evidence type="ECO:0000259" key="3">
    <source>
        <dbReference type="PROSITE" id="PS51371"/>
    </source>
</evidence>
<dbReference type="SMART" id="SM00116">
    <property type="entry name" value="CBS"/>
    <property type="match status" value="2"/>
</dbReference>
<dbReference type="Pfam" id="PF00571">
    <property type="entry name" value="CBS"/>
    <property type="match status" value="2"/>
</dbReference>
<proteinExistence type="predicted"/>
<dbReference type="SUPFAM" id="SSF54631">
    <property type="entry name" value="CBS-domain pair"/>
    <property type="match status" value="1"/>
</dbReference>
<evidence type="ECO:0000313" key="4">
    <source>
        <dbReference type="EMBL" id="GIH08559.1"/>
    </source>
</evidence>
<dbReference type="RefSeq" id="WP_203912310.1">
    <property type="nucleotide sequence ID" value="NZ_BONY01000051.1"/>
</dbReference>
<evidence type="ECO:0000256" key="1">
    <source>
        <dbReference type="ARBA" id="ARBA00022737"/>
    </source>
</evidence>
<feature type="domain" description="CBS" evidence="3">
    <location>
        <begin position="10"/>
        <end position="66"/>
    </location>
</feature>
<reference evidence="4" key="1">
    <citation type="submission" date="2021-01" db="EMBL/GenBank/DDBJ databases">
        <title>Whole genome shotgun sequence of Rhizocola hellebori NBRC 109834.</title>
        <authorList>
            <person name="Komaki H."/>
            <person name="Tamura T."/>
        </authorList>
    </citation>
    <scope>NUCLEOTIDE SEQUENCE</scope>
    <source>
        <strain evidence="4">NBRC 109834</strain>
    </source>
</reference>
<dbReference type="InterPro" id="IPR046342">
    <property type="entry name" value="CBS_dom_sf"/>
</dbReference>
<dbReference type="EMBL" id="BONY01000051">
    <property type="protein sequence ID" value="GIH08559.1"/>
    <property type="molecule type" value="Genomic_DNA"/>
</dbReference>
<dbReference type="PANTHER" id="PTHR48108">
    <property type="entry name" value="CBS DOMAIN-CONTAINING PROTEIN CBSX2, CHLOROPLASTIC"/>
    <property type="match status" value="1"/>
</dbReference>
<keyword evidence="1" id="KW-0677">Repeat</keyword>
<feature type="domain" description="CBS" evidence="3">
    <location>
        <begin position="75"/>
        <end position="133"/>
    </location>
</feature>
<accession>A0A8J3VIM6</accession>
<sequence length="141" mass="14935">MPGQTVREIMTPNPVCLPSSATVVEAAEQMRANNIGDVLVVDGMALTGIVTDRDLVVRAIAPGLDPRITNLAEVASPGWVAVGPDDSVDKAVTLMRDNALRRLPVTNERQEVMGVVTLGDLAMDQDPHSALSEISEAPPNK</sequence>
<dbReference type="Proteomes" id="UP000612899">
    <property type="component" value="Unassembled WGS sequence"/>
</dbReference>
<comment type="caution">
    <text evidence="4">The sequence shown here is derived from an EMBL/GenBank/DDBJ whole genome shotgun (WGS) entry which is preliminary data.</text>
</comment>
<protein>
    <submittedName>
        <fullName evidence="4">Oxidoreductase</fullName>
    </submittedName>
</protein>
<dbReference type="InterPro" id="IPR000644">
    <property type="entry name" value="CBS_dom"/>
</dbReference>
<dbReference type="CDD" id="cd04622">
    <property type="entry name" value="CBS_pair_HRP1_like"/>
    <property type="match status" value="1"/>
</dbReference>
<gene>
    <name evidence="4" type="ORF">Rhe02_66260</name>
</gene>
<dbReference type="PANTHER" id="PTHR48108:SF34">
    <property type="entry name" value="CBS DOMAIN-CONTAINING PROTEIN YHCV"/>
    <property type="match status" value="1"/>
</dbReference>
<dbReference type="InterPro" id="IPR051462">
    <property type="entry name" value="CBS_domain-containing"/>
</dbReference>
<evidence type="ECO:0000256" key="2">
    <source>
        <dbReference type="PROSITE-ProRule" id="PRU00703"/>
    </source>
</evidence>
<dbReference type="AlphaFoldDB" id="A0A8J3VIM6"/>
<evidence type="ECO:0000313" key="5">
    <source>
        <dbReference type="Proteomes" id="UP000612899"/>
    </source>
</evidence>
<dbReference type="PROSITE" id="PS51371">
    <property type="entry name" value="CBS"/>
    <property type="match status" value="2"/>
</dbReference>
<organism evidence="4 5">
    <name type="scientific">Rhizocola hellebori</name>
    <dbReference type="NCBI Taxonomy" id="1392758"/>
    <lineage>
        <taxon>Bacteria</taxon>
        <taxon>Bacillati</taxon>
        <taxon>Actinomycetota</taxon>
        <taxon>Actinomycetes</taxon>
        <taxon>Micromonosporales</taxon>
        <taxon>Micromonosporaceae</taxon>
        <taxon>Rhizocola</taxon>
    </lineage>
</organism>
<keyword evidence="5" id="KW-1185">Reference proteome</keyword>